<dbReference type="Proteomes" id="UP000291831">
    <property type="component" value="Unassembled WGS sequence"/>
</dbReference>
<evidence type="ECO:0000313" key="1">
    <source>
        <dbReference type="EMBL" id="RZB28509.1"/>
    </source>
</evidence>
<organism evidence="1 2">
    <name type="scientific">Candidatus Argoarchaeum ethanivorans</name>
    <dbReference type="NCBI Taxonomy" id="2608793"/>
    <lineage>
        <taxon>Archaea</taxon>
        <taxon>Methanobacteriati</taxon>
        <taxon>Methanobacteriota</taxon>
        <taxon>Stenosarchaea group</taxon>
        <taxon>Methanomicrobia</taxon>
        <taxon>Methanosarcinales</taxon>
        <taxon>Methanosarcinales incertae sedis</taxon>
        <taxon>GOM Arc I cluster</taxon>
        <taxon>Candidatus Argoarchaeum</taxon>
    </lineage>
</organism>
<protein>
    <submittedName>
        <fullName evidence="1">Uncharacterized protein</fullName>
    </submittedName>
</protein>
<dbReference type="EMBL" id="RPGO01000046">
    <property type="protein sequence ID" value="RZB28509.1"/>
    <property type="molecule type" value="Genomic_DNA"/>
</dbReference>
<sequence length="36" mass="4385">MSQPMYVKFEVPAELQEKALIRRHKNVQKYDRQLLP</sequence>
<name>A0A8B3RZJ6_9EURY</name>
<dbReference type="AlphaFoldDB" id="A0A8B3RZJ6"/>
<accession>A0A8B3RZJ6</accession>
<proteinExistence type="predicted"/>
<reference evidence="2" key="1">
    <citation type="submission" date="2019-01" db="EMBL/GenBank/DDBJ databases">
        <title>Anaerobic oxidation of ethane by archaea from a marine hydrocarbon seep.</title>
        <authorList>
            <person name="Musat F."/>
        </authorList>
    </citation>
    <scope>NUCLEOTIDE SEQUENCE [LARGE SCALE GENOMIC DNA]</scope>
</reference>
<gene>
    <name evidence="1" type="ORF">AEth_02033</name>
</gene>
<comment type="caution">
    <text evidence="1">The sequence shown here is derived from an EMBL/GenBank/DDBJ whole genome shotgun (WGS) entry which is preliminary data.</text>
</comment>
<evidence type="ECO:0000313" key="2">
    <source>
        <dbReference type="Proteomes" id="UP000291831"/>
    </source>
</evidence>